<dbReference type="Proteomes" id="UP000242770">
    <property type="component" value="Unassembled WGS sequence"/>
</dbReference>
<organism evidence="1 2">
    <name type="scientific">Sporisorium scitamineum</name>
    <dbReference type="NCBI Taxonomy" id="49012"/>
    <lineage>
        <taxon>Eukaryota</taxon>
        <taxon>Fungi</taxon>
        <taxon>Dikarya</taxon>
        <taxon>Basidiomycota</taxon>
        <taxon>Ustilaginomycotina</taxon>
        <taxon>Ustilaginomycetes</taxon>
        <taxon>Ustilaginales</taxon>
        <taxon>Ustilaginaceae</taxon>
        <taxon>Sporisorium</taxon>
    </lineage>
</organism>
<sequence length="50" mass="4973">MALPDGCNITIRVAGCNGPWPIVLGHAACELVGVTGEGPCGSPPIQSEAI</sequence>
<gene>
    <name evidence="1" type="primary">SSCI38930.1</name>
</gene>
<evidence type="ECO:0000313" key="2">
    <source>
        <dbReference type="Proteomes" id="UP000242770"/>
    </source>
</evidence>
<evidence type="ECO:0000313" key="1">
    <source>
        <dbReference type="EMBL" id="CDW97755.1"/>
    </source>
</evidence>
<proteinExistence type="predicted"/>
<accession>A0A0F7SAC9</accession>
<dbReference type="EMBL" id="CCFA01002276">
    <property type="protein sequence ID" value="CDW97755.1"/>
    <property type="molecule type" value="Genomic_DNA"/>
</dbReference>
<reference evidence="2" key="1">
    <citation type="submission" date="2014-06" db="EMBL/GenBank/DDBJ databases">
        <authorList>
            <person name="Berkman P.J."/>
        </authorList>
    </citation>
    <scope>NUCLEOTIDE SEQUENCE [LARGE SCALE GENOMIC DNA]</scope>
</reference>
<name>A0A0F7SAC9_9BASI</name>
<protein>
    <submittedName>
        <fullName evidence="1">Uncharacterized protein</fullName>
    </submittedName>
</protein>
<dbReference type="AlphaFoldDB" id="A0A0F7SAC9"/>
<keyword evidence="2" id="KW-1185">Reference proteome</keyword>